<evidence type="ECO:0000256" key="4">
    <source>
        <dbReference type="ARBA" id="ARBA00023136"/>
    </source>
</evidence>
<feature type="transmembrane region" description="Helical" evidence="5">
    <location>
        <begin position="101"/>
        <end position="121"/>
    </location>
</feature>
<evidence type="ECO:0000313" key="7">
    <source>
        <dbReference type="EMBL" id="NMX97664.1"/>
    </source>
</evidence>
<keyword evidence="2 5" id="KW-0812">Transmembrane</keyword>
<feature type="transmembrane region" description="Helical" evidence="5">
    <location>
        <begin position="218"/>
        <end position="235"/>
    </location>
</feature>
<evidence type="ECO:0000313" key="8">
    <source>
        <dbReference type="Proteomes" id="UP000552560"/>
    </source>
</evidence>
<dbReference type="GO" id="GO:0016874">
    <property type="term" value="F:ligase activity"/>
    <property type="evidence" value="ECO:0007669"/>
    <property type="project" value="UniProtKB-KW"/>
</dbReference>
<gene>
    <name evidence="7" type="ORF">HBO43_13755</name>
</gene>
<accession>A0A7Y0ZTL1</accession>
<keyword evidence="7" id="KW-0436">Ligase</keyword>
<feature type="transmembrane region" description="Helical" evidence="5">
    <location>
        <begin position="181"/>
        <end position="206"/>
    </location>
</feature>
<feature type="domain" description="O-antigen ligase-related" evidence="6">
    <location>
        <begin position="226"/>
        <end position="374"/>
    </location>
</feature>
<evidence type="ECO:0000259" key="6">
    <source>
        <dbReference type="Pfam" id="PF04932"/>
    </source>
</evidence>
<reference evidence="7 8" key="1">
    <citation type="journal article" date="2020" name="Front. Microbiol.">
        <title>Genetic Organization of the aprX-lipA2 Operon Affects the Proteolytic Potential of Pseudomonas Species in Milk.</title>
        <authorList>
            <person name="Maier C."/>
            <person name="Huptas C."/>
            <person name="von Neubeck M."/>
            <person name="Scherer S."/>
            <person name="Wenning M."/>
            <person name="Lucking G."/>
        </authorList>
    </citation>
    <scope>NUCLEOTIDE SEQUENCE [LARGE SCALE GENOMIC DNA]</scope>
    <source>
        <strain evidence="7 8">WS 4671</strain>
    </source>
</reference>
<dbReference type="PANTHER" id="PTHR37422">
    <property type="entry name" value="TEICHURONIC ACID BIOSYNTHESIS PROTEIN TUAE"/>
    <property type="match status" value="1"/>
</dbReference>
<keyword evidence="3 5" id="KW-1133">Transmembrane helix</keyword>
<keyword evidence="4 5" id="KW-0472">Membrane</keyword>
<dbReference type="PANTHER" id="PTHR37422:SF17">
    <property type="entry name" value="O-ANTIGEN LIGASE"/>
    <property type="match status" value="1"/>
</dbReference>
<organism evidence="7 8">
    <name type="scientific">Pseudomonas veronii</name>
    <dbReference type="NCBI Taxonomy" id="76761"/>
    <lineage>
        <taxon>Bacteria</taxon>
        <taxon>Pseudomonadati</taxon>
        <taxon>Pseudomonadota</taxon>
        <taxon>Gammaproteobacteria</taxon>
        <taxon>Pseudomonadales</taxon>
        <taxon>Pseudomonadaceae</taxon>
        <taxon>Pseudomonas</taxon>
    </lineage>
</organism>
<protein>
    <submittedName>
        <fullName evidence="7">O-antigen ligase family protein</fullName>
    </submittedName>
</protein>
<proteinExistence type="predicted"/>
<dbReference type="OrthoDB" id="8957526at2"/>
<dbReference type="AlphaFoldDB" id="A0A7Y0ZTL1"/>
<dbReference type="InterPro" id="IPR007016">
    <property type="entry name" value="O-antigen_ligase-rel_domated"/>
</dbReference>
<name>A0A7Y0ZTL1_PSEVE</name>
<feature type="transmembrane region" description="Helical" evidence="5">
    <location>
        <begin position="20"/>
        <end position="41"/>
    </location>
</feature>
<evidence type="ECO:0000256" key="5">
    <source>
        <dbReference type="SAM" id="Phobius"/>
    </source>
</evidence>
<feature type="transmembrane region" description="Helical" evidence="5">
    <location>
        <begin position="133"/>
        <end position="152"/>
    </location>
</feature>
<dbReference type="InterPro" id="IPR051533">
    <property type="entry name" value="WaaL-like"/>
</dbReference>
<feature type="transmembrane region" description="Helical" evidence="5">
    <location>
        <begin position="365"/>
        <end position="386"/>
    </location>
</feature>
<dbReference type="RefSeq" id="WP_057004822.1">
    <property type="nucleotide sequence ID" value="NZ_CP149793.1"/>
</dbReference>
<comment type="caution">
    <text evidence="7">The sequence shown here is derived from an EMBL/GenBank/DDBJ whole genome shotgun (WGS) entry which is preliminary data.</text>
</comment>
<comment type="subcellular location">
    <subcellularLocation>
        <location evidence="1">Membrane</location>
        <topology evidence="1">Multi-pass membrane protein</topology>
    </subcellularLocation>
</comment>
<evidence type="ECO:0000256" key="2">
    <source>
        <dbReference type="ARBA" id="ARBA00022692"/>
    </source>
</evidence>
<dbReference type="Pfam" id="PF04932">
    <property type="entry name" value="Wzy_C"/>
    <property type="match status" value="1"/>
</dbReference>
<feature type="transmembrane region" description="Helical" evidence="5">
    <location>
        <begin position="398"/>
        <end position="415"/>
    </location>
</feature>
<feature type="transmembrane region" description="Helical" evidence="5">
    <location>
        <begin position="421"/>
        <end position="437"/>
    </location>
</feature>
<dbReference type="GO" id="GO:0016020">
    <property type="term" value="C:membrane"/>
    <property type="evidence" value="ECO:0007669"/>
    <property type="project" value="UniProtKB-SubCell"/>
</dbReference>
<dbReference type="Proteomes" id="UP000552560">
    <property type="component" value="Unassembled WGS sequence"/>
</dbReference>
<feature type="transmembrane region" description="Helical" evidence="5">
    <location>
        <begin position="241"/>
        <end position="258"/>
    </location>
</feature>
<feature type="transmembrane region" description="Helical" evidence="5">
    <location>
        <begin position="47"/>
        <end position="65"/>
    </location>
</feature>
<feature type="transmembrane region" description="Helical" evidence="5">
    <location>
        <begin position="265"/>
        <end position="283"/>
    </location>
</feature>
<feature type="transmembrane region" description="Helical" evidence="5">
    <location>
        <begin position="77"/>
        <end position="95"/>
    </location>
</feature>
<sequence>MQSLANPELSSLKERYRKRVVSAFVLIYLFILFEGVLRKWLLPGLSSAIYFIKDPIVLYIYWYAFRFGFFSKNLLSAYFVMLLVVFFVLVSAFLLSSPEGLIIYGYGVRNYLLYFPLIFVAGKTLQLADVYRFARITLFAAIPISVLVVMQYSSGPQAFVNKGIGDDDFIFMIADGVVRPYGTFTFTAGHVVYVSACFAFLVAAIFDRALFRAVFAGRYLLFPVSAISVAVMCFLTGSRAIYAYAAIVLLAALMVALIKKSQRNLLSLFFLVAALFVSLLIFMSSDSYQILVERNRSAVASEGSPVTRAFSSLYAFTRVIDDAPLWGHGIGSGTNAASAILRAGREQGAGFLLAEDEWSRIILELGLPIGALFILFRIFLLIWLLLKAYKALIRQGTGVPLLLCGFLAPILFNGVMTMQGTFLAFGVFYACLILAACKKT</sequence>
<dbReference type="EMBL" id="JAAQWE010000011">
    <property type="protein sequence ID" value="NMX97664.1"/>
    <property type="molecule type" value="Genomic_DNA"/>
</dbReference>
<evidence type="ECO:0000256" key="1">
    <source>
        <dbReference type="ARBA" id="ARBA00004141"/>
    </source>
</evidence>
<evidence type="ECO:0000256" key="3">
    <source>
        <dbReference type="ARBA" id="ARBA00022989"/>
    </source>
</evidence>